<keyword evidence="1" id="KW-1133">Transmembrane helix</keyword>
<evidence type="ECO:0000313" key="3">
    <source>
        <dbReference type="Proteomes" id="UP000324800"/>
    </source>
</evidence>
<dbReference type="Proteomes" id="UP000324800">
    <property type="component" value="Unassembled WGS sequence"/>
</dbReference>
<gene>
    <name evidence="2" type="ORF">EZS28_044302</name>
</gene>
<sequence length="90" mass="10002">MFKGSKSDGRKNTIFYEIYHNGTLDFQDCITLPKFLLLDITIIVGIVLGAALLLTSAIIIIIVCCRKKFKSGKKKGVNSFKDVLGSYRSL</sequence>
<keyword evidence="1" id="KW-0812">Transmembrane</keyword>
<feature type="transmembrane region" description="Helical" evidence="1">
    <location>
        <begin position="40"/>
        <end position="65"/>
    </location>
</feature>
<proteinExistence type="predicted"/>
<protein>
    <submittedName>
        <fullName evidence="2">Uncharacterized protein</fullName>
    </submittedName>
</protein>
<evidence type="ECO:0000313" key="2">
    <source>
        <dbReference type="EMBL" id="KAA6360171.1"/>
    </source>
</evidence>
<organism evidence="2 3">
    <name type="scientific">Streblomastix strix</name>
    <dbReference type="NCBI Taxonomy" id="222440"/>
    <lineage>
        <taxon>Eukaryota</taxon>
        <taxon>Metamonada</taxon>
        <taxon>Preaxostyla</taxon>
        <taxon>Oxymonadida</taxon>
        <taxon>Streblomastigidae</taxon>
        <taxon>Streblomastix</taxon>
    </lineage>
</organism>
<accession>A0A5J4TRT7</accession>
<comment type="caution">
    <text evidence="2">The sequence shown here is derived from an EMBL/GenBank/DDBJ whole genome shotgun (WGS) entry which is preliminary data.</text>
</comment>
<dbReference type="AlphaFoldDB" id="A0A5J4TRT7"/>
<reference evidence="2 3" key="1">
    <citation type="submission" date="2019-03" db="EMBL/GenBank/DDBJ databases">
        <title>Single cell metagenomics reveals metabolic interactions within the superorganism composed of flagellate Streblomastix strix and complex community of Bacteroidetes bacteria on its surface.</title>
        <authorList>
            <person name="Treitli S.C."/>
            <person name="Kolisko M."/>
            <person name="Husnik F."/>
            <person name="Keeling P."/>
            <person name="Hampl V."/>
        </authorList>
    </citation>
    <scope>NUCLEOTIDE SEQUENCE [LARGE SCALE GENOMIC DNA]</scope>
    <source>
        <strain evidence="2">ST1C</strain>
    </source>
</reference>
<evidence type="ECO:0000256" key="1">
    <source>
        <dbReference type="SAM" id="Phobius"/>
    </source>
</evidence>
<dbReference type="EMBL" id="SNRW01027308">
    <property type="protein sequence ID" value="KAA6360171.1"/>
    <property type="molecule type" value="Genomic_DNA"/>
</dbReference>
<keyword evidence="1" id="KW-0472">Membrane</keyword>
<name>A0A5J4TRT7_9EUKA</name>